<name>A0A5C3QH41_9AGAR</name>
<dbReference type="PANTHER" id="PTHR43179">
    <property type="entry name" value="RHAMNOSYLTRANSFERASE WBBL"/>
    <property type="match status" value="1"/>
</dbReference>
<dbReference type="OrthoDB" id="331544at2759"/>
<dbReference type="PANTHER" id="PTHR43179:SF12">
    <property type="entry name" value="GALACTOFURANOSYLTRANSFERASE GLFT2"/>
    <property type="match status" value="1"/>
</dbReference>
<evidence type="ECO:0000313" key="7">
    <source>
        <dbReference type="Proteomes" id="UP000305067"/>
    </source>
</evidence>
<organism evidence="6 7">
    <name type="scientific">Pterulicium gracile</name>
    <dbReference type="NCBI Taxonomy" id="1884261"/>
    <lineage>
        <taxon>Eukaryota</taxon>
        <taxon>Fungi</taxon>
        <taxon>Dikarya</taxon>
        <taxon>Basidiomycota</taxon>
        <taxon>Agaricomycotina</taxon>
        <taxon>Agaricomycetes</taxon>
        <taxon>Agaricomycetidae</taxon>
        <taxon>Agaricales</taxon>
        <taxon>Pleurotineae</taxon>
        <taxon>Pterulaceae</taxon>
        <taxon>Pterulicium</taxon>
    </lineage>
</organism>
<protein>
    <submittedName>
        <fullName evidence="6">Nucleotide-diphospho-sugar transferase</fullName>
    </submittedName>
</protein>
<dbReference type="STRING" id="1884261.A0A5C3QH41"/>
<sequence>MATAQFAVILAGTKDAASASSVVEALAQTLAGRAVEDGLVKPQSERESQCTVYLAVDNASLVNTLDLDIVTVEPSKDSHCSQTDVALNQAWTDGYDYFLLLKTSSQSLVALRDVGWMEAAAEEFLRISQGCRAPFGFGAVAFTDTLSPGTPTCVIIHRNHLDVFQGTVGGSSFAGHEDAPSFLFQLYRRWDCARIISHRVETLHLSPSGKPSPNVIPPFNLGRSSSYASWTFTSLSHSVATLTTWLVSNDHPITRKLALDIIIPSYRVQVPLLQTILSLPTSSTCTVTFILIIDDPTSPHASSLSHLFKHSPNILIRVNSTNLGASASRNRGLSEAGGEWIHFLDDDVVPSPSLLLETEACIRAHPTAAGFVGNSQFPSPNSVFTTAIHLSSVAFFWDIATKTEDFGLDKEDIPWGVTANLIARRDVDDDVSFDLDFPKTGGGEDIAYCRLKREYSLRTGGKGFVAAPGVMITHPWWGEGKRSYWRFFMWSYGDGGLIRKFPELTYKEWSGNAAESLLALVLALFIVLPLVLLRVFPFGYLDMGMLLGVLVKGVIAIVTANITHDAYRHLYLNATNLFALRTRIVLPPDAGLSLTTTWSLAALEAPLLRMASECGKLLGMLQRGEWLLIGRRFDWFAGTAGEGVIRKEKRRAVERAVLGWVLLVGLVVWC</sequence>
<proteinExistence type="inferred from homology"/>
<keyword evidence="2" id="KW-0328">Glycosyltransferase</keyword>
<dbReference type="Pfam" id="PF00535">
    <property type="entry name" value="Glycos_transf_2"/>
    <property type="match status" value="1"/>
</dbReference>
<dbReference type="Gene3D" id="3.90.550.10">
    <property type="entry name" value="Spore Coat Polysaccharide Biosynthesis Protein SpsA, Chain A"/>
    <property type="match status" value="1"/>
</dbReference>
<keyword evidence="3 6" id="KW-0808">Transferase</keyword>
<evidence type="ECO:0000256" key="1">
    <source>
        <dbReference type="ARBA" id="ARBA00006739"/>
    </source>
</evidence>
<dbReference type="Proteomes" id="UP000305067">
    <property type="component" value="Unassembled WGS sequence"/>
</dbReference>
<keyword evidence="7" id="KW-1185">Reference proteome</keyword>
<keyword evidence="4" id="KW-0472">Membrane</keyword>
<dbReference type="GO" id="GO:0016757">
    <property type="term" value="F:glycosyltransferase activity"/>
    <property type="evidence" value="ECO:0007669"/>
    <property type="project" value="UniProtKB-KW"/>
</dbReference>
<keyword evidence="4" id="KW-1133">Transmembrane helix</keyword>
<comment type="similarity">
    <text evidence="1">Belongs to the glycosyltransferase 2 family.</text>
</comment>
<feature type="transmembrane region" description="Helical" evidence="4">
    <location>
        <begin position="543"/>
        <end position="562"/>
    </location>
</feature>
<evidence type="ECO:0000259" key="5">
    <source>
        <dbReference type="Pfam" id="PF00535"/>
    </source>
</evidence>
<evidence type="ECO:0000256" key="3">
    <source>
        <dbReference type="ARBA" id="ARBA00022679"/>
    </source>
</evidence>
<evidence type="ECO:0000256" key="2">
    <source>
        <dbReference type="ARBA" id="ARBA00022676"/>
    </source>
</evidence>
<dbReference type="AlphaFoldDB" id="A0A5C3QH41"/>
<evidence type="ECO:0000313" key="6">
    <source>
        <dbReference type="EMBL" id="TFL01403.1"/>
    </source>
</evidence>
<feature type="transmembrane region" description="Helical" evidence="4">
    <location>
        <begin position="517"/>
        <end position="537"/>
    </location>
</feature>
<reference evidence="6 7" key="1">
    <citation type="journal article" date="2019" name="Nat. Ecol. Evol.">
        <title>Megaphylogeny resolves global patterns of mushroom evolution.</title>
        <authorList>
            <person name="Varga T."/>
            <person name="Krizsan K."/>
            <person name="Foldi C."/>
            <person name="Dima B."/>
            <person name="Sanchez-Garcia M."/>
            <person name="Sanchez-Ramirez S."/>
            <person name="Szollosi G.J."/>
            <person name="Szarkandi J.G."/>
            <person name="Papp V."/>
            <person name="Albert L."/>
            <person name="Andreopoulos W."/>
            <person name="Angelini C."/>
            <person name="Antonin V."/>
            <person name="Barry K.W."/>
            <person name="Bougher N.L."/>
            <person name="Buchanan P."/>
            <person name="Buyck B."/>
            <person name="Bense V."/>
            <person name="Catcheside P."/>
            <person name="Chovatia M."/>
            <person name="Cooper J."/>
            <person name="Damon W."/>
            <person name="Desjardin D."/>
            <person name="Finy P."/>
            <person name="Geml J."/>
            <person name="Haridas S."/>
            <person name="Hughes K."/>
            <person name="Justo A."/>
            <person name="Karasinski D."/>
            <person name="Kautmanova I."/>
            <person name="Kiss B."/>
            <person name="Kocsube S."/>
            <person name="Kotiranta H."/>
            <person name="LaButti K.M."/>
            <person name="Lechner B.E."/>
            <person name="Liimatainen K."/>
            <person name="Lipzen A."/>
            <person name="Lukacs Z."/>
            <person name="Mihaltcheva S."/>
            <person name="Morgado L.N."/>
            <person name="Niskanen T."/>
            <person name="Noordeloos M.E."/>
            <person name="Ohm R.A."/>
            <person name="Ortiz-Santana B."/>
            <person name="Ovrebo C."/>
            <person name="Racz N."/>
            <person name="Riley R."/>
            <person name="Savchenko A."/>
            <person name="Shiryaev A."/>
            <person name="Soop K."/>
            <person name="Spirin V."/>
            <person name="Szebenyi C."/>
            <person name="Tomsovsky M."/>
            <person name="Tulloss R.E."/>
            <person name="Uehling J."/>
            <person name="Grigoriev I.V."/>
            <person name="Vagvolgyi C."/>
            <person name="Papp T."/>
            <person name="Martin F.M."/>
            <person name="Miettinen O."/>
            <person name="Hibbett D.S."/>
            <person name="Nagy L.G."/>
        </authorList>
    </citation>
    <scope>NUCLEOTIDE SEQUENCE [LARGE SCALE GENOMIC DNA]</scope>
    <source>
        <strain evidence="6 7">CBS 309.79</strain>
    </source>
</reference>
<accession>A0A5C3QH41</accession>
<dbReference type="InterPro" id="IPR001173">
    <property type="entry name" value="Glyco_trans_2-like"/>
</dbReference>
<gene>
    <name evidence="6" type="ORF">BDV98DRAFT_568043</name>
</gene>
<feature type="domain" description="Glycosyltransferase 2-like" evidence="5">
    <location>
        <begin position="261"/>
        <end position="429"/>
    </location>
</feature>
<keyword evidence="4" id="KW-0812">Transmembrane</keyword>
<dbReference type="SUPFAM" id="SSF53448">
    <property type="entry name" value="Nucleotide-diphospho-sugar transferases"/>
    <property type="match status" value="1"/>
</dbReference>
<dbReference type="CDD" id="cd00761">
    <property type="entry name" value="Glyco_tranf_GTA_type"/>
    <property type="match status" value="1"/>
</dbReference>
<dbReference type="InterPro" id="IPR029044">
    <property type="entry name" value="Nucleotide-diphossugar_trans"/>
</dbReference>
<evidence type="ECO:0000256" key="4">
    <source>
        <dbReference type="SAM" id="Phobius"/>
    </source>
</evidence>
<dbReference type="EMBL" id="ML178825">
    <property type="protein sequence ID" value="TFL01403.1"/>
    <property type="molecule type" value="Genomic_DNA"/>
</dbReference>